<keyword evidence="14" id="KW-1185">Reference proteome</keyword>
<dbReference type="GO" id="GO:0004312">
    <property type="term" value="F:fatty acid synthase activity"/>
    <property type="evidence" value="ECO:0007669"/>
    <property type="project" value="TreeGrafter"/>
</dbReference>
<dbReference type="InterPro" id="IPR001227">
    <property type="entry name" value="Ac_transferase_dom_sf"/>
</dbReference>
<dbReference type="SUPFAM" id="SSF50129">
    <property type="entry name" value="GroES-like"/>
    <property type="match status" value="1"/>
</dbReference>
<dbReference type="SUPFAM" id="SSF55048">
    <property type="entry name" value="Probable ACP-binding domain of malonyl-CoA ACP transacylase"/>
    <property type="match status" value="1"/>
</dbReference>
<dbReference type="InterPro" id="IPR020807">
    <property type="entry name" value="PKS_DH"/>
</dbReference>
<dbReference type="InterPro" id="IPR036291">
    <property type="entry name" value="NAD(P)-bd_dom_sf"/>
</dbReference>
<dbReference type="Pfam" id="PF14765">
    <property type="entry name" value="PS-DH"/>
    <property type="match status" value="1"/>
</dbReference>
<dbReference type="InterPro" id="IPR011032">
    <property type="entry name" value="GroES-like_sf"/>
</dbReference>
<dbReference type="SUPFAM" id="SSF52151">
    <property type="entry name" value="FabD/lysophospholipase-like"/>
    <property type="match status" value="1"/>
</dbReference>
<dbReference type="InterPro" id="IPR029063">
    <property type="entry name" value="SAM-dependent_MTases_sf"/>
</dbReference>
<dbReference type="GO" id="GO:0016491">
    <property type="term" value="F:oxidoreductase activity"/>
    <property type="evidence" value="ECO:0007669"/>
    <property type="project" value="InterPro"/>
</dbReference>
<evidence type="ECO:0000256" key="2">
    <source>
        <dbReference type="ARBA" id="ARBA00022553"/>
    </source>
</evidence>
<dbReference type="InterPro" id="IPR016039">
    <property type="entry name" value="Thiolase-like"/>
</dbReference>
<dbReference type="GO" id="GO:0004315">
    <property type="term" value="F:3-oxoacyl-[acyl-carrier-protein] synthase activity"/>
    <property type="evidence" value="ECO:0007669"/>
    <property type="project" value="InterPro"/>
</dbReference>
<evidence type="ECO:0000256" key="4">
    <source>
        <dbReference type="ARBA" id="ARBA00022857"/>
    </source>
</evidence>
<evidence type="ECO:0000256" key="6">
    <source>
        <dbReference type="ARBA" id="ARBA00023315"/>
    </source>
</evidence>
<dbReference type="Gene3D" id="3.90.180.10">
    <property type="entry name" value="Medium-chain alcohol dehydrogenases, catalytic domain"/>
    <property type="match status" value="1"/>
</dbReference>
<feature type="region of interest" description="Disordered" evidence="9">
    <location>
        <begin position="1927"/>
        <end position="1960"/>
    </location>
</feature>
<organism evidence="13 14">
    <name type="scientific">Sutterella megalosphaeroides</name>
    <dbReference type="NCBI Taxonomy" id="2494234"/>
    <lineage>
        <taxon>Bacteria</taxon>
        <taxon>Pseudomonadati</taxon>
        <taxon>Pseudomonadota</taxon>
        <taxon>Betaproteobacteria</taxon>
        <taxon>Burkholderiales</taxon>
        <taxon>Sutterellaceae</taxon>
        <taxon>Sutterella</taxon>
    </lineage>
</organism>
<evidence type="ECO:0000256" key="1">
    <source>
        <dbReference type="ARBA" id="ARBA00022450"/>
    </source>
</evidence>
<dbReference type="Pfam" id="PF08659">
    <property type="entry name" value="KR"/>
    <property type="match status" value="1"/>
</dbReference>
<dbReference type="Pfam" id="PF16197">
    <property type="entry name" value="KAsynt_C_assoc"/>
    <property type="match status" value="1"/>
</dbReference>
<dbReference type="SUPFAM" id="SSF53901">
    <property type="entry name" value="Thiolase-like"/>
    <property type="match status" value="1"/>
</dbReference>
<dbReference type="SMART" id="SM00827">
    <property type="entry name" value="PKS_AT"/>
    <property type="match status" value="1"/>
</dbReference>
<dbReference type="Gene3D" id="3.40.47.10">
    <property type="match status" value="1"/>
</dbReference>
<dbReference type="InterPro" id="IPR016035">
    <property type="entry name" value="Acyl_Trfase/lysoPLipase"/>
</dbReference>
<feature type="domain" description="Ketosynthase family 3 (KS3)" evidence="11">
    <location>
        <begin position="4"/>
        <end position="427"/>
    </location>
</feature>
<evidence type="ECO:0000259" key="10">
    <source>
        <dbReference type="PROSITE" id="PS50075"/>
    </source>
</evidence>
<feature type="compositionally biased region" description="Basic and acidic residues" evidence="9">
    <location>
        <begin position="1886"/>
        <end position="1897"/>
    </location>
</feature>
<dbReference type="SUPFAM" id="SSF47336">
    <property type="entry name" value="ACP-like"/>
    <property type="match status" value="1"/>
</dbReference>
<dbReference type="InterPro" id="IPR009081">
    <property type="entry name" value="PP-bd_ACP"/>
</dbReference>
<keyword evidence="8" id="KW-0175">Coiled coil</keyword>
<dbReference type="Pfam" id="PF00698">
    <property type="entry name" value="Acyl_transf_1"/>
    <property type="match status" value="1"/>
</dbReference>
<feature type="active site" description="Proton donor; for dehydratase activity" evidence="7">
    <location>
        <position position="1133"/>
    </location>
</feature>
<dbReference type="InterPro" id="IPR006162">
    <property type="entry name" value="Ppantetheine_attach_site"/>
</dbReference>
<keyword evidence="5" id="KW-0511">Multifunctional enzyme</keyword>
<evidence type="ECO:0000313" key="14">
    <source>
        <dbReference type="Proteomes" id="UP000271003"/>
    </source>
</evidence>
<dbReference type="GO" id="GO:0031177">
    <property type="term" value="F:phosphopantetheine binding"/>
    <property type="evidence" value="ECO:0007669"/>
    <property type="project" value="InterPro"/>
</dbReference>
<dbReference type="PANTHER" id="PTHR43775:SF37">
    <property type="entry name" value="SI:DKEY-61P9.11"/>
    <property type="match status" value="1"/>
</dbReference>
<feature type="compositionally biased region" description="Low complexity" evidence="9">
    <location>
        <begin position="1937"/>
        <end position="1951"/>
    </location>
</feature>
<dbReference type="Gene3D" id="3.40.50.720">
    <property type="entry name" value="NAD(P)-binding Rossmann-like Domain"/>
    <property type="match status" value="3"/>
</dbReference>
<dbReference type="PROSITE" id="PS00012">
    <property type="entry name" value="PHOSPHOPANTETHEINE"/>
    <property type="match status" value="1"/>
</dbReference>
<reference evidence="13 14" key="1">
    <citation type="journal article" date="2018" name="Int. J. Syst. Evol. Microbiol.">
        <title>Mesosutterella multiformis gen. nov., sp. nov., a member of the family Sutterellaceae and Sutterella megalosphaeroides sp. nov., isolated from human faeces.</title>
        <authorList>
            <person name="Sakamoto M."/>
            <person name="Ikeyama N."/>
            <person name="Kunihiro T."/>
            <person name="Iino T."/>
            <person name="Yuki M."/>
            <person name="Ohkuma M."/>
        </authorList>
    </citation>
    <scope>NUCLEOTIDE SEQUENCE [LARGE SCALE GENOMIC DNA]</scope>
    <source>
        <strain evidence="13 14">6FBBBH3</strain>
    </source>
</reference>
<dbReference type="Gene3D" id="3.40.50.150">
    <property type="entry name" value="Vaccinia Virus protein VP39"/>
    <property type="match status" value="1"/>
</dbReference>
<keyword evidence="4" id="KW-0521">NADP</keyword>
<protein>
    <submittedName>
        <fullName evidence="13">Type I polyketide synthase</fullName>
    </submittedName>
</protein>
<dbReference type="InterPro" id="IPR049552">
    <property type="entry name" value="PKS_DH_N"/>
</dbReference>
<dbReference type="PROSITE" id="PS52019">
    <property type="entry name" value="PKS_MFAS_DH"/>
    <property type="match status" value="1"/>
</dbReference>
<dbReference type="InterPro" id="IPR016036">
    <property type="entry name" value="Malonyl_transacylase_ACP-bd"/>
</dbReference>
<dbReference type="PROSITE" id="PS50075">
    <property type="entry name" value="CARRIER"/>
    <property type="match status" value="1"/>
</dbReference>
<dbReference type="SUPFAM" id="SSF51735">
    <property type="entry name" value="NAD(P)-binding Rossmann-fold domains"/>
    <property type="match status" value="2"/>
</dbReference>
<dbReference type="InterPro" id="IPR020841">
    <property type="entry name" value="PKS_Beta-ketoAc_synthase_dom"/>
</dbReference>
<dbReference type="InterPro" id="IPR014043">
    <property type="entry name" value="Acyl_transferase_dom"/>
</dbReference>
<feature type="region of interest" description="Disordered" evidence="9">
    <location>
        <begin position="526"/>
        <end position="548"/>
    </location>
</feature>
<dbReference type="CDD" id="cd00833">
    <property type="entry name" value="PKS"/>
    <property type="match status" value="1"/>
</dbReference>
<dbReference type="SMART" id="SM00826">
    <property type="entry name" value="PKS_DH"/>
    <property type="match status" value="1"/>
</dbReference>
<keyword evidence="1" id="KW-0596">Phosphopantetheine</keyword>
<dbReference type="InterPro" id="IPR057326">
    <property type="entry name" value="KR_dom"/>
</dbReference>
<evidence type="ECO:0000256" key="8">
    <source>
        <dbReference type="SAM" id="Coils"/>
    </source>
</evidence>
<feature type="region of interest" description="Disordered" evidence="9">
    <location>
        <begin position="1883"/>
        <end position="1904"/>
    </location>
</feature>
<dbReference type="Gene3D" id="3.40.366.10">
    <property type="entry name" value="Malonyl-Coenzyme A Acyl Carrier Protein, domain 2"/>
    <property type="match status" value="1"/>
</dbReference>
<dbReference type="Pfam" id="PF08240">
    <property type="entry name" value="ADH_N"/>
    <property type="match status" value="1"/>
</dbReference>
<dbReference type="Pfam" id="PF21089">
    <property type="entry name" value="PKS_DH_N"/>
    <property type="match status" value="1"/>
</dbReference>
<dbReference type="KEGG" id="sutt:SUTMEG_14720"/>
<dbReference type="InterPro" id="IPR050091">
    <property type="entry name" value="PKS_NRPS_Biosynth_Enz"/>
</dbReference>
<evidence type="ECO:0000256" key="9">
    <source>
        <dbReference type="SAM" id="MobiDB-lite"/>
    </source>
</evidence>
<dbReference type="InterPro" id="IPR036736">
    <property type="entry name" value="ACP-like_sf"/>
</dbReference>
<dbReference type="InterPro" id="IPR049551">
    <property type="entry name" value="PKS_DH_C"/>
</dbReference>
<evidence type="ECO:0000256" key="7">
    <source>
        <dbReference type="PROSITE-ProRule" id="PRU01363"/>
    </source>
</evidence>
<dbReference type="Gene3D" id="3.30.70.3290">
    <property type="match status" value="1"/>
</dbReference>
<sequence>MIYDKGFAIVGIGCRFPGGIDSLDGLWKVLSEGTDVVTSIPGERFDLGRYWHPDRKAPGRTCTTSAGIVGDLTQFDATFFGMSPKEAEALDPQQRMVLEMAWEAFEDAGIPPSSVAGSKAAVYVGAASTDMGMIRSDDMAVTGPYGMTGTSLSIIANRLSYFFDLHGPSMTIDTACSSSLVALNEACRAMAEENLPMALVGGVNVLLSPMPFVGFSKAHMLSEDGRCKVFDAKGNGYVRSEGGAVIILKPLEAALAAGDAIHAVIRATGVNSDGRTAGIALPNGDAQAALLTSIYTDPRVPASRVAYVEAHGTGTAAGDPIETASIGRVLGRPGSEPLPVGSVKSNVGHLETGSGMAGLAKALTVLEKKTIPANILLTEPNPKIDFEGLGIRVPTVSEPLPKTDGPALVGLNSFGFGGTNAHAVLEEAPEAPEVAVSSTTGDERLLPLLVSAKSRESLKSLARAYAERVKGLSPAEFNRTAAAAAHQRDRLPHAVWLRAETPEEAARWLTAYADTERFPDGATAAYDHASDTKKDGKTESTAAAAASAGAGRPRIRTAFVYSGNGSQWVGMGSDLLKANACFSAAIERVDAIFAPLAGWSIADYLAKPAADWTLERTEVAQPLLFAMQIGMTELLRAEGIEADAATGHSVGEVAAAWASGALTLEDAVTVIYERSLLQGRMAGSGTMAAVKLPEARLKELLAAYPGVEIAGYNAPDNYTLSGDPEGIEHLRTVIKSEGGLCKLLGIPYAFHSSRMAPLEGDVRRTLGRLSPKASRTLFVSSVDGKVTEGEKLTADYWWRNIREAVRFESAVETLLDLGVDRFVEVGPHGILTGYVRAIAKTKSVDAKTLFVMRREDAASAWGRSAATVAAAWPHAALLAAWPAVSRDRTLPRYRWAKKRFWAEATPESRRLFVRDPEEHPLLGRRIPHAKNAWEAVFDLQTRPWLAGHEIDATVLFPAAGFLEVAAEAARRALAPERALELKNLMILRPAPLADAPAKVFSTKVDDAGTLTLSTRDEMSEDDALVNLSGRATVSDAPRPAAVNPEAFLRDAEKTFDIEPFYERLAAEGLCYAGAFRPIEAALFVKDDSESARIGLETLETKERAAGTHRVVVKLASRSEEADRGEGLSPALVDGALQGLFFALEEAAANAKAARENSEKTSGASSRATYLPTWFERTVIWERGTPVWATADLLSLTDRSAKALYTLYDAKGDVLARLEGVRFLRVHKKAKGVLPAFYSEAWYAADTDRASIFAEVKNGATCEGKVEEPGEKSNGTTTEGTTADVSRLRRALSRALSDTARSMEWNPEAALDADTLLMWTVLAGLCESVPVKDEWVAEETLLTNGAWLAEEAEPWAKVLVDRMVENGLAERKDGLVRVLSAADCPACDDLFRTVLAESPELWPELTALDTLDARRADLVAGDVTADVVFPKRATVMKALFERMPKRALAPYAVCRYVREVTEALEAKKTPVRPNILLVTRSGSTYAKLLASTLPRSVTLVIAADDSEEASMLERLRAEYAENPRVKVTGIAQLADTFSNAYFDAVLLPEGLAFLADPAACLKTLAARMLPGAPLFLVEEAPNTMADILNGADAAWWHAEGNGTYSGPLADEAAWLAALERAGFAASRVDTEETGLAPRMLIAAVVESAEEDRALHGTTEGTTASLLAFLPADRLRIVAGASAEGFLTDGKEEGDGSTLSAARASLLSTLVRTTGVELVTVSGGSEHSESSETRDDSDMLERLTVAWNERLAALPAGTRILGFFDLVKTTSEKIEKNEPYVSEAADAFPHELFAFCRAAVAAEKAGTLPAGLEVVVVTDALSGVPCTTGADEVESPAARAAVGLLRVFANECPSVTVRTVALQDGTDASIERASVELLRGFTAGGTARSDEASGEEPKESVAQFESETAVSEGRLYRRYVETCDLSDEAEELQGATSETSGTASLSSRASSSSKEGDLTPRRTLAFDVPGKLDHLYWKSDRFTAPLGDTEVEIDVRATGFNFRDVMWAMGLLPEEALENGFSGPTMGLEASGVVRRTGKSVTSVKPGDAVVAFAPACFSTVVRTTEEAVAKKPSNLTFAEAASVPVAFFTSWYAIHYLGRARRGESILIHGAAGGAGLAAIQIAAHLGLEVFATAGSDAKRSLLKRLGVKHVYDSRSLAFADEIRRDTKGRGVDLVLNSLAGNGAEKSLGLLAPFGRFLELGKRDFYADSPMFLRPFRRNISYFGIDVDQMLVDCPALASDLFRELLARFEEGVFRPLPLMIFPADAAGDAFATMQSSVHIGKLVVAYRTQSEATDEAAETHEAHDVHDVHDVKETPVSTEALPRSVSGRTVVLSGGLGGLGRKAAEHYARAGATGLVLLSRRGLADQDAAEFVRSLEERFAGLKVAAPALDIAGDRTAVVTTLLSVLETMPPLAGVVHAAGVLADAMIPNLTREACERVWGPKVKGAENLLAALEAHKAREEAKAEEEEEKVEAFEKKTAPFCVLFSSATVLLGNPGQANYVAANAALEVLAERARRAGFVSRVIGWGPVGDVGMLKVNPSAKKILESTLGTPALDSTEVLAALDAMVEKGGRTPLHFFAIDWSRVDQLPAARDPRFAGIWATVGEKRADAGSIRDLLTGKSEEEAVGILTELVASEVAKLMGVAASELNAHQPVADLGMDSLMVVELAAALEERLGFKIPAVSLSGGATIRTMAERFWKMLNVKNEGEQTLDDLAHRHGVALSAELKEGVLADVGASGKGA</sequence>
<keyword evidence="6" id="KW-0012">Acyltransferase</keyword>
<dbReference type="InterPro" id="IPR014030">
    <property type="entry name" value="Ketoacyl_synth_N"/>
</dbReference>
<dbReference type="InterPro" id="IPR013154">
    <property type="entry name" value="ADH-like_N"/>
</dbReference>
<keyword evidence="3" id="KW-0808">Transferase</keyword>
<feature type="domain" description="PKS/mFAS DH" evidence="12">
    <location>
        <begin position="919"/>
        <end position="1231"/>
    </location>
</feature>
<feature type="region of interest" description="C-terminal hotdog fold" evidence="7">
    <location>
        <begin position="1052"/>
        <end position="1231"/>
    </location>
</feature>
<dbReference type="InterPro" id="IPR042104">
    <property type="entry name" value="PKS_dehydratase_sf"/>
</dbReference>
<dbReference type="SMART" id="SM00829">
    <property type="entry name" value="PKS_ER"/>
    <property type="match status" value="1"/>
</dbReference>
<evidence type="ECO:0000259" key="11">
    <source>
        <dbReference type="PROSITE" id="PS52004"/>
    </source>
</evidence>
<dbReference type="InterPro" id="IPR020806">
    <property type="entry name" value="PKS_PP-bd"/>
</dbReference>
<dbReference type="GO" id="GO:0006633">
    <property type="term" value="P:fatty acid biosynthetic process"/>
    <property type="evidence" value="ECO:0007669"/>
    <property type="project" value="InterPro"/>
</dbReference>
<dbReference type="InterPro" id="IPR013149">
    <property type="entry name" value="ADH-like_C"/>
</dbReference>
<dbReference type="Gene3D" id="3.10.129.110">
    <property type="entry name" value="Polyketide synthase dehydratase"/>
    <property type="match status" value="1"/>
</dbReference>
<feature type="active site" description="Proton acceptor; for dehydratase activity" evidence="7">
    <location>
        <position position="948"/>
    </location>
</feature>
<feature type="region of interest" description="Disordered" evidence="9">
    <location>
        <begin position="1263"/>
        <end position="1283"/>
    </location>
</feature>
<feature type="domain" description="Carrier" evidence="10">
    <location>
        <begin position="2624"/>
        <end position="2701"/>
    </location>
</feature>
<feature type="region of interest" description="N-terminal hotdog fold" evidence="7">
    <location>
        <begin position="919"/>
        <end position="1038"/>
    </location>
</feature>
<dbReference type="FunFam" id="3.40.50.720:FF:000209">
    <property type="entry name" value="Polyketide synthase Pks12"/>
    <property type="match status" value="1"/>
</dbReference>
<dbReference type="SMART" id="SM00822">
    <property type="entry name" value="PKS_KR"/>
    <property type="match status" value="1"/>
</dbReference>
<feature type="compositionally biased region" description="Basic and acidic residues" evidence="9">
    <location>
        <begin position="528"/>
        <end position="538"/>
    </location>
</feature>
<dbReference type="Pfam" id="PF00550">
    <property type="entry name" value="PP-binding"/>
    <property type="match status" value="1"/>
</dbReference>
<dbReference type="RefSeq" id="WP_170143879.1">
    <property type="nucleotide sequence ID" value="NZ_AP018786.1"/>
</dbReference>
<gene>
    <name evidence="13" type="primary">wcbR</name>
    <name evidence="13" type="ORF">SUTMEG_14720</name>
</gene>
<dbReference type="InterPro" id="IPR049900">
    <property type="entry name" value="PKS_mFAS_DH"/>
</dbReference>
<dbReference type="Proteomes" id="UP000271003">
    <property type="component" value="Chromosome"/>
</dbReference>
<evidence type="ECO:0000256" key="3">
    <source>
        <dbReference type="ARBA" id="ARBA00022679"/>
    </source>
</evidence>
<dbReference type="Pfam" id="PF00109">
    <property type="entry name" value="ketoacyl-synt"/>
    <property type="match status" value="1"/>
</dbReference>
<dbReference type="EMBL" id="AP018786">
    <property type="protein sequence ID" value="BBF23581.1"/>
    <property type="molecule type" value="Genomic_DNA"/>
</dbReference>
<dbReference type="PANTHER" id="PTHR43775">
    <property type="entry name" value="FATTY ACID SYNTHASE"/>
    <property type="match status" value="1"/>
</dbReference>
<dbReference type="SMART" id="SM00823">
    <property type="entry name" value="PKS_PP"/>
    <property type="match status" value="1"/>
</dbReference>
<dbReference type="PROSITE" id="PS00606">
    <property type="entry name" value="KS3_1"/>
    <property type="match status" value="1"/>
</dbReference>
<dbReference type="SUPFAM" id="SSF53335">
    <property type="entry name" value="S-adenosyl-L-methionine-dependent methyltransferases"/>
    <property type="match status" value="1"/>
</dbReference>
<dbReference type="PROSITE" id="PS52004">
    <property type="entry name" value="KS3_2"/>
    <property type="match status" value="1"/>
</dbReference>
<dbReference type="InterPro" id="IPR014031">
    <property type="entry name" value="Ketoacyl_synth_C"/>
</dbReference>
<dbReference type="InterPro" id="IPR032821">
    <property type="entry name" value="PKS_assoc"/>
</dbReference>
<proteinExistence type="predicted"/>
<dbReference type="Pfam" id="PF00107">
    <property type="entry name" value="ADH_zinc_N"/>
    <property type="match status" value="1"/>
</dbReference>
<dbReference type="InterPro" id="IPR013968">
    <property type="entry name" value="PKS_KR"/>
</dbReference>
<evidence type="ECO:0000256" key="5">
    <source>
        <dbReference type="ARBA" id="ARBA00023268"/>
    </source>
</evidence>
<keyword evidence="2" id="KW-0597">Phosphoprotein</keyword>
<evidence type="ECO:0000259" key="12">
    <source>
        <dbReference type="PROSITE" id="PS52019"/>
    </source>
</evidence>
<feature type="compositionally biased region" description="Polar residues" evidence="9">
    <location>
        <begin position="1272"/>
        <end position="1283"/>
    </location>
</feature>
<dbReference type="Gene3D" id="1.10.1200.10">
    <property type="entry name" value="ACP-like"/>
    <property type="match status" value="1"/>
</dbReference>
<dbReference type="CDD" id="cd05195">
    <property type="entry name" value="enoyl_red"/>
    <property type="match status" value="1"/>
</dbReference>
<dbReference type="SMART" id="SM00825">
    <property type="entry name" value="PKS_KS"/>
    <property type="match status" value="1"/>
</dbReference>
<dbReference type="InterPro" id="IPR018201">
    <property type="entry name" value="Ketoacyl_synth_AS"/>
</dbReference>
<accession>A0A2Z6IAM7</accession>
<name>A0A2Z6IAM7_9BURK</name>
<evidence type="ECO:0000313" key="13">
    <source>
        <dbReference type="EMBL" id="BBF23581.1"/>
    </source>
</evidence>
<dbReference type="InterPro" id="IPR020843">
    <property type="entry name" value="ER"/>
</dbReference>
<feature type="coiled-coil region" evidence="8">
    <location>
        <begin position="2443"/>
        <end position="2477"/>
    </location>
</feature>
<dbReference type="Pfam" id="PF02801">
    <property type="entry name" value="Ketoacyl-synt_C"/>
    <property type="match status" value="1"/>
</dbReference>